<keyword evidence="1" id="KW-0472">Membrane</keyword>
<dbReference type="AlphaFoldDB" id="A0AAW2EL01"/>
<organism evidence="2 3">
    <name type="scientific">Cardiocondyla obscurior</name>
    <dbReference type="NCBI Taxonomy" id="286306"/>
    <lineage>
        <taxon>Eukaryota</taxon>
        <taxon>Metazoa</taxon>
        <taxon>Ecdysozoa</taxon>
        <taxon>Arthropoda</taxon>
        <taxon>Hexapoda</taxon>
        <taxon>Insecta</taxon>
        <taxon>Pterygota</taxon>
        <taxon>Neoptera</taxon>
        <taxon>Endopterygota</taxon>
        <taxon>Hymenoptera</taxon>
        <taxon>Apocrita</taxon>
        <taxon>Aculeata</taxon>
        <taxon>Formicoidea</taxon>
        <taxon>Formicidae</taxon>
        <taxon>Myrmicinae</taxon>
        <taxon>Cardiocondyla</taxon>
    </lineage>
</organism>
<name>A0AAW2EL01_9HYME</name>
<dbReference type="Proteomes" id="UP001430953">
    <property type="component" value="Unassembled WGS sequence"/>
</dbReference>
<keyword evidence="1" id="KW-1133">Transmembrane helix</keyword>
<protein>
    <submittedName>
        <fullName evidence="2">Uncharacterized protein</fullName>
    </submittedName>
</protein>
<sequence>MRYCLNCYCHTFQYVICTGGCIDPCIAQVRSYLLYIEGGILMFASVFSIARCVIESNALLTSIDATYIDLYSFIIGGIVMCLKFSGSLASCFFGRNTVRKSSMSAGSASHHIIKLYNLRTTSVVLHSSWCTGSVLRDPWERMIKYFENLREVGSFRRDIPVANRDWARTGYHMCYICAATNA</sequence>
<evidence type="ECO:0000313" key="2">
    <source>
        <dbReference type="EMBL" id="KAL0103847.1"/>
    </source>
</evidence>
<proteinExistence type="predicted"/>
<evidence type="ECO:0000256" key="1">
    <source>
        <dbReference type="SAM" id="Phobius"/>
    </source>
</evidence>
<feature type="transmembrane region" description="Helical" evidence="1">
    <location>
        <begin position="70"/>
        <end position="93"/>
    </location>
</feature>
<evidence type="ECO:0000313" key="3">
    <source>
        <dbReference type="Proteomes" id="UP001430953"/>
    </source>
</evidence>
<keyword evidence="1" id="KW-0812">Transmembrane</keyword>
<gene>
    <name evidence="2" type="ORF">PUN28_017884</name>
</gene>
<reference evidence="2 3" key="1">
    <citation type="submission" date="2023-03" db="EMBL/GenBank/DDBJ databases">
        <title>High recombination rates correlate with genetic variation in Cardiocondyla obscurior ants.</title>
        <authorList>
            <person name="Errbii M."/>
        </authorList>
    </citation>
    <scope>NUCLEOTIDE SEQUENCE [LARGE SCALE GENOMIC DNA]</scope>
    <source>
        <strain evidence="2">Alpha-2009</strain>
        <tissue evidence="2">Whole body</tissue>
    </source>
</reference>
<dbReference type="EMBL" id="JADYXP020000021">
    <property type="protein sequence ID" value="KAL0103847.1"/>
    <property type="molecule type" value="Genomic_DNA"/>
</dbReference>
<keyword evidence="3" id="KW-1185">Reference proteome</keyword>
<comment type="caution">
    <text evidence="2">The sequence shown here is derived from an EMBL/GenBank/DDBJ whole genome shotgun (WGS) entry which is preliminary data.</text>
</comment>
<accession>A0AAW2EL01</accession>
<feature type="transmembrane region" description="Helical" evidence="1">
    <location>
        <begin position="32"/>
        <end position="50"/>
    </location>
</feature>